<evidence type="ECO:0000313" key="3">
    <source>
        <dbReference type="EMBL" id="RHZ74606.1"/>
    </source>
</evidence>
<dbReference type="GO" id="GO:0005737">
    <property type="term" value="C:cytoplasm"/>
    <property type="evidence" value="ECO:0007669"/>
    <property type="project" value="TreeGrafter"/>
</dbReference>
<dbReference type="InterPro" id="IPR050167">
    <property type="entry name" value="Ser_Thr_protein_kinase"/>
</dbReference>
<reference evidence="3 4" key="1">
    <citation type="submission" date="2018-08" db="EMBL/GenBank/DDBJ databases">
        <title>Genome and evolution of the arbuscular mycorrhizal fungus Diversispora epigaea (formerly Glomus versiforme) and its bacterial endosymbionts.</title>
        <authorList>
            <person name="Sun X."/>
            <person name="Fei Z."/>
            <person name="Harrison M."/>
        </authorList>
    </citation>
    <scope>NUCLEOTIDE SEQUENCE [LARGE SCALE GENOMIC DNA]</scope>
    <source>
        <strain evidence="3 4">IT104</strain>
    </source>
</reference>
<dbReference type="GO" id="GO:0005524">
    <property type="term" value="F:ATP binding"/>
    <property type="evidence" value="ECO:0007669"/>
    <property type="project" value="UniProtKB-UniRule"/>
</dbReference>
<dbReference type="CDD" id="cd00180">
    <property type="entry name" value="PKc"/>
    <property type="match status" value="1"/>
</dbReference>
<proteinExistence type="predicted"/>
<dbReference type="EMBL" id="PQFF01000205">
    <property type="protein sequence ID" value="RHZ74606.1"/>
    <property type="molecule type" value="Genomic_DNA"/>
</dbReference>
<dbReference type="Gene3D" id="1.10.510.10">
    <property type="entry name" value="Transferase(Phosphotransferase) domain 1"/>
    <property type="match status" value="2"/>
</dbReference>
<keyword evidence="1" id="KW-0547">Nucleotide-binding</keyword>
<gene>
    <name evidence="3" type="ORF">Glove_220g26</name>
</gene>
<dbReference type="Pfam" id="PF07714">
    <property type="entry name" value="PK_Tyr_Ser-Thr"/>
    <property type="match status" value="2"/>
</dbReference>
<comment type="caution">
    <text evidence="3">The sequence shown here is derived from an EMBL/GenBank/DDBJ whole genome shotgun (WGS) entry which is preliminary data.</text>
</comment>
<dbReference type="PRINTS" id="PR00109">
    <property type="entry name" value="TYRKINASE"/>
</dbReference>
<evidence type="ECO:0000313" key="4">
    <source>
        <dbReference type="Proteomes" id="UP000266861"/>
    </source>
</evidence>
<protein>
    <recommendedName>
        <fullName evidence="2">Protein kinase domain-containing protein</fullName>
    </recommendedName>
</protein>
<name>A0A397ILI1_9GLOM</name>
<dbReference type="OrthoDB" id="122279at2759"/>
<dbReference type="GO" id="GO:0007165">
    <property type="term" value="P:signal transduction"/>
    <property type="evidence" value="ECO:0007669"/>
    <property type="project" value="TreeGrafter"/>
</dbReference>
<dbReference type="Proteomes" id="UP000266861">
    <property type="component" value="Unassembled WGS sequence"/>
</dbReference>
<keyword evidence="4" id="KW-1185">Reference proteome</keyword>
<dbReference type="PANTHER" id="PTHR23257">
    <property type="entry name" value="SERINE-THREONINE PROTEIN KINASE"/>
    <property type="match status" value="1"/>
</dbReference>
<dbReference type="InterPro" id="IPR001245">
    <property type="entry name" value="Ser-Thr/Tyr_kinase_cat_dom"/>
</dbReference>
<dbReference type="InterPro" id="IPR011009">
    <property type="entry name" value="Kinase-like_dom_sf"/>
</dbReference>
<evidence type="ECO:0000256" key="1">
    <source>
        <dbReference type="PROSITE-ProRule" id="PRU10141"/>
    </source>
</evidence>
<organism evidence="3 4">
    <name type="scientific">Diversispora epigaea</name>
    <dbReference type="NCBI Taxonomy" id="1348612"/>
    <lineage>
        <taxon>Eukaryota</taxon>
        <taxon>Fungi</taxon>
        <taxon>Fungi incertae sedis</taxon>
        <taxon>Mucoromycota</taxon>
        <taxon>Glomeromycotina</taxon>
        <taxon>Glomeromycetes</taxon>
        <taxon>Diversisporales</taxon>
        <taxon>Diversisporaceae</taxon>
        <taxon>Diversispora</taxon>
    </lineage>
</organism>
<dbReference type="GO" id="GO:0004672">
    <property type="term" value="F:protein kinase activity"/>
    <property type="evidence" value="ECO:0007669"/>
    <property type="project" value="InterPro"/>
</dbReference>
<feature type="domain" description="Protein kinase" evidence="2">
    <location>
        <begin position="79"/>
        <end position="490"/>
    </location>
</feature>
<feature type="binding site" evidence="1">
    <location>
        <position position="118"/>
    </location>
    <ligand>
        <name>ATP</name>
        <dbReference type="ChEBI" id="CHEBI:30616"/>
    </ligand>
</feature>
<dbReference type="PROSITE" id="PS00107">
    <property type="entry name" value="PROTEIN_KINASE_ATP"/>
    <property type="match status" value="1"/>
</dbReference>
<dbReference type="InterPro" id="IPR000719">
    <property type="entry name" value="Prot_kinase_dom"/>
</dbReference>
<dbReference type="PROSITE" id="PS50011">
    <property type="entry name" value="PROTEIN_KINASE_DOM"/>
    <property type="match status" value="1"/>
</dbReference>
<dbReference type="SUPFAM" id="SSF56112">
    <property type="entry name" value="Protein kinase-like (PK-like)"/>
    <property type="match status" value="2"/>
</dbReference>
<accession>A0A397ILI1</accession>
<dbReference type="AlphaFoldDB" id="A0A397ILI1"/>
<sequence>MNKTFKTRKLDGSNEFIICIKCNKRKAINSLHLCKRCNAMSSQIVDSGNKNIDDFIRETQFSKKSADNEFLKWVPYENLTKIEHIGKGGFSEIYKATWEKQSYINGTFETEKTEVVLKVLNDSRNVNTEFLKELKHTYQLRDIWDSSSIQCYGVTQIPKTKNYAFILYYAKAGDLHHFLNKNFEEMTWENKPYSLMNIVEGIQKMHSKKILHQDLHSGNILIQDNRGRAIISDLGFSQPANIDSNLSRESQLYGIIPYMAPELFKGQPYSYKSDIYSLGMIMDIWDSSSIQCYGVTQIPKTKNYAFILYYAKAGDLHHFLNKNFEEMTWENKPYSLMNIVEGIQKMHSKKILHQDLHSGNILIQDNRGRAIISDLGFSQPANIDSNLSRESQLYGIIPYMAPELFKGQPYSYKSDIYSLGMIMWQMTSGHRPFHDQEHGPKLILDILDGKRPAITEDTPENWANLMKRCWHPVPSQRPTINEIFKLSEKFSYVEYSEDNIKKYHPDKYDILLEFNKAEKKRIKMIEFKKPFVKNPGYYSRSLNSMLESINSTVSDLFSNDNLFSNDCFDINSNQINGLESSDGNSSAENSKKHFLDELLQEEIIEDQNDLKRRKISEYINECLAENVMD</sequence>
<keyword evidence="1" id="KW-0067">ATP-binding</keyword>
<dbReference type="STRING" id="1348612.A0A397ILI1"/>
<dbReference type="InterPro" id="IPR017441">
    <property type="entry name" value="Protein_kinase_ATP_BS"/>
</dbReference>
<evidence type="ECO:0000259" key="2">
    <source>
        <dbReference type="PROSITE" id="PS50011"/>
    </source>
</evidence>